<protein>
    <submittedName>
        <fullName evidence="10">V-type ATP synthase subunit I</fullName>
    </submittedName>
    <submittedName>
        <fullName evidence="11">V/A-type H+-transporting ATPase subunit I</fullName>
    </submittedName>
</protein>
<dbReference type="PANTHER" id="PTHR11629:SF63">
    <property type="entry name" value="V-TYPE PROTON ATPASE SUBUNIT A"/>
    <property type="match status" value="1"/>
</dbReference>
<sequence>MAIAKMKKLTLISFHEQKDQLLQSIQALQRFEVVDLPSSDLGDIDVSPYEVDNLETIIKKYETRIDQVQTALSFVQPYLPKRPLKETLREKRQEFSLEELEQEIFTFSPKTLVEDVLNLDKRLETIAERKKELNDKEAFFKHWKKLDVSAHDLRSMKRVTGSVGIIPQHDQNTYMTMLEASDLLYVNEVYQTQDEIGVSVYYDRRDQEAIKPLLNDAHFEPVTEKLTESPRLALEDIDKELKALQKESQSIKERLAKMSTEVWQLMLLEEYYEAKLQRERSKLFLVDEKHLFIMEGWLEEEEVPHMETALKRVLNEEEYVLYVNDVKEEEYDDVPVVLKNNDYVSPFESITAMYNLPKYNEIDPTPFLAPFYLLFFGMMAADVGYGLLLWLATFVVLKFTEVKPAMKKNMRFFHLLSYPTILWGLIYGSFFGAAMPIVLLSTTDDVITILIISVIFGLVQIFFGLGINTYLKLRNKDKFGAFSDGIGWIGIFAGIILLLLGNMILDSEILGTIGAIISVASALGIILASSLGSENKALGVGLGVYNLYGITGYIGDIVSYTRLMALGVSSGSIALAFNMIIGFIPGVGRFTIGAILFIVLHSVNLGLTFLSSYVHGARLIFVEFFGKFYEGGGKALNPLRAAEKHIQLKNQKQS</sequence>
<evidence type="ECO:0000256" key="5">
    <source>
        <dbReference type="ARBA" id="ARBA00022989"/>
    </source>
</evidence>
<evidence type="ECO:0000256" key="2">
    <source>
        <dbReference type="ARBA" id="ARBA00009904"/>
    </source>
</evidence>
<comment type="subcellular location">
    <subcellularLocation>
        <location evidence="1">Membrane</location>
        <topology evidence="1">Multi-pass membrane protein</topology>
    </subcellularLocation>
</comment>
<evidence type="ECO:0000256" key="7">
    <source>
        <dbReference type="ARBA" id="ARBA00023136"/>
    </source>
</evidence>
<feature type="coiled-coil region" evidence="8">
    <location>
        <begin position="234"/>
        <end position="261"/>
    </location>
</feature>
<accession>A0A1I5NF17</accession>
<proteinExistence type="inferred from homology"/>
<organism evidence="11 12">
    <name type="scientific">Halolactibacillus halophilus</name>
    <dbReference type="NCBI Taxonomy" id="306540"/>
    <lineage>
        <taxon>Bacteria</taxon>
        <taxon>Bacillati</taxon>
        <taxon>Bacillota</taxon>
        <taxon>Bacilli</taxon>
        <taxon>Bacillales</taxon>
        <taxon>Bacillaceae</taxon>
        <taxon>Halolactibacillus</taxon>
    </lineage>
</organism>
<evidence type="ECO:0000256" key="3">
    <source>
        <dbReference type="ARBA" id="ARBA00022448"/>
    </source>
</evidence>
<feature type="transmembrane region" description="Helical" evidence="9">
    <location>
        <begin position="563"/>
        <end position="584"/>
    </location>
</feature>
<dbReference type="STRING" id="306540.SAMN05421839_1098"/>
<keyword evidence="7 9" id="KW-0472">Membrane</keyword>
<dbReference type="GO" id="GO:0051117">
    <property type="term" value="F:ATPase binding"/>
    <property type="evidence" value="ECO:0007669"/>
    <property type="project" value="TreeGrafter"/>
</dbReference>
<comment type="similarity">
    <text evidence="2">Belongs to the V-ATPase 116 kDa subunit family.</text>
</comment>
<dbReference type="GO" id="GO:0033179">
    <property type="term" value="C:proton-transporting V-type ATPase, V0 domain"/>
    <property type="evidence" value="ECO:0007669"/>
    <property type="project" value="InterPro"/>
</dbReference>
<dbReference type="GO" id="GO:0007035">
    <property type="term" value="P:vacuolar acidification"/>
    <property type="evidence" value="ECO:0007669"/>
    <property type="project" value="TreeGrafter"/>
</dbReference>
<dbReference type="Proteomes" id="UP000242243">
    <property type="component" value="Unassembled WGS sequence"/>
</dbReference>
<dbReference type="OrthoDB" id="9803814at2"/>
<dbReference type="PANTHER" id="PTHR11629">
    <property type="entry name" value="VACUOLAR PROTON ATPASES"/>
    <property type="match status" value="1"/>
</dbReference>
<feature type="transmembrane region" description="Helical" evidence="9">
    <location>
        <begin position="479"/>
        <end position="503"/>
    </location>
</feature>
<dbReference type="AlphaFoldDB" id="A0A1I5NF17"/>
<name>A0A1I5NF17_9BACI</name>
<evidence type="ECO:0000256" key="6">
    <source>
        <dbReference type="ARBA" id="ARBA00023065"/>
    </source>
</evidence>
<feature type="transmembrane region" description="Helical" evidence="9">
    <location>
        <begin position="418"/>
        <end position="440"/>
    </location>
</feature>
<feature type="transmembrane region" description="Helical" evidence="9">
    <location>
        <begin position="446"/>
        <end position="467"/>
    </location>
</feature>
<dbReference type="EMBL" id="FOXC01000009">
    <property type="protein sequence ID" value="SFP20280.1"/>
    <property type="molecule type" value="Genomic_DNA"/>
</dbReference>
<evidence type="ECO:0000256" key="8">
    <source>
        <dbReference type="SAM" id="Coils"/>
    </source>
</evidence>
<feature type="transmembrane region" description="Helical" evidence="9">
    <location>
        <begin position="590"/>
        <end position="610"/>
    </location>
</feature>
<keyword evidence="3" id="KW-0813">Transport</keyword>
<dbReference type="Proteomes" id="UP000321547">
    <property type="component" value="Unassembled WGS sequence"/>
</dbReference>
<reference evidence="10 13" key="2">
    <citation type="submission" date="2019-07" db="EMBL/GenBank/DDBJ databases">
        <title>Whole genome shotgun sequence of Halolactibacillus halophilus NBRC 100868.</title>
        <authorList>
            <person name="Hosoyama A."/>
            <person name="Uohara A."/>
            <person name="Ohji S."/>
            <person name="Ichikawa N."/>
        </authorList>
    </citation>
    <scope>NUCLEOTIDE SEQUENCE [LARGE SCALE GENOMIC DNA]</scope>
    <source>
        <strain evidence="10 13">NBRC 100868</strain>
    </source>
</reference>
<evidence type="ECO:0000256" key="1">
    <source>
        <dbReference type="ARBA" id="ARBA00004141"/>
    </source>
</evidence>
<keyword evidence="8" id="KW-0175">Coiled coil</keyword>
<keyword evidence="6" id="KW-0406">Ion transport</keyword>
<dbReference type="GO" id="GO:0016471">
    <property type="term" value="C:vacuolar proton-transporting V-type ATPase complex"/>
    <property type="evidence" value="ECO:0007669"/>
    <property type="project" value="TreeGrafter"/>
</dbReference>
<dbReference type="InterPro" id="IPR002490">
    <property type="entry name" value="V-ATPase_116kDa_su"/>
</dbReference>
<keyword evidence="4 9" id="KW-0812">Transmembrane</keyword>
<evidence type="ECO:0000313" key="13">
    <source>
        <dbReference type="Proteomes" id="UP000321547"/>
    </source>
</evidence>
<evidence type="ECO:0000313" key="10">
    <source>
        <dbReference type="EMBL" id="GEM01296.1"/>
    </source>
</evidence>
<dbReference type="GO" id="GO:0046961">
    <property type="term" value="F:proton-transporting ATPase activity, rotational mechanism"/>
    <property type="evidence" value="ECO:0007669"/>
    <property type="project" value="InterPro"/>
</dbReference>
<evidence type="ECO:0000256" key="4">
    <source>
        <dbReference type="ARBA" id="ARBA00022692"/>
    </source>
</evidence>
<keyword evidence="5 9" id="KW-1133">Transmembrane helix</keyword>
<feature type="transmembrane region" description="Helical" evidence="9">
    <location>
        <begin position="509"/>
        <end position="528"/>
    </location>
</feature>
<evidence type="ECO:0000256" key="9">
    <source>
        <dbReference type="SAM" id="Phobius"/>
    </source>
</evidence>
<dbReference type="Pfam" id="PF01496">
    <property type="entry name" value="V_ATPase_I"/>
    <property type="match status" value="1"/>
</dbReference>
<reference evidence="11 12" key="1">
    <citation type="submission" date="2016-10" db="EMBL/GenBank/DDBJ databases">
        <authorList>
            <person name="de Groot N.N."/>
        </authorList>
    </citation>
    <scope>NUCLEOTIDE SEQUENCE [LARGE SCALE GENOMIC DNA]</scope>
    <source>
        <strain evidence="11 12">DSM 17073</strain>
    </source>
</reference>
<dbReference type="RefSeq" id="WP_089830972.1">
    <property type="nucleotide sequence ID" value="NZ_BJWI01000008.1"/>
</dbReference>
<keyword evidence="13" id="KW-1185">Reference proteome</keyword>
<evidence type="ECO:0000313" key="11">
    <source>
        <dbReference type="EMBL" id="SFP20280.1"/>
    </source>
</evidence>
<feature type="transmembrane region" description="Helical" evidence="9">
    <location>
        <begin position="371"/>
        <end position="397"/>
    </location>
</feature>
<dbReference type="EMBL" id="BJWI01000008">
    <property type="protein sequence ID" value="GEM01296.1"/>
    <property type="molecule type" value="Genomic_DNA"/>
</dbReference>
<evidence type="ECO:0000313" key="12">
    <source>
        <dbReference type="Proteomes" id="UP000242243"/>
    </source>
</evidence>
<gene>
    <name evidence="10" type="ORF">HHA03_08280</name>
    <name evidence="11" type="ORF">SAMN05421839_1098</name>
</gene>